<feature type="region of interest" description="Disordered" evidence="1">
    <location>
        <begin position="153"/>
        <end position="197"/>
    </location>
</feature>
<protein>
    <submittedName>
        <fullName evidence="2">Uncharacterized protein</fullName>
    </submittedName>
</protein>
<name>A0A7R9D9R1_TIMPO</name>
<dbReference type="AlphaFoldDB" id="A0A7R9D9R1"/>
<gene>
    <name evidence="2" type="ORF">TPSB3V08_LOCUS7517</name>
</gene>
<proteinExistence type="predicted"/>
<evidence type="ECO:0000313" key="2">
    <source>
        <dbReference type="EMBL" id="CAD7410733.1"/>
    </source>
</evidence>
<organism evidence="2">
    <name type="scientific">Timema poppense</name>
    <name type="common">Walking stick</name>
    <dbReference type="NCBI Taxonomy" id="170557"/>
    <lineage>
        <taxon>Eukaryota</taxon>
        <taxon>Metazoa</taxon>
        <taxon>Ecdysozoa</taxon>
        <taxon>Arthropoda</taxon>
        <taxon>Hexapoda</taxon>
        <taxon>Insecta</taxon>
        <taxon>Pterygota</taxon>
        <taxon>Neoptera</taxon>
        <taxon>Polyneoptera</taxon>
        <taxon>Phasmatodea</taxon>
        <taxon>Timematodea</taxon>
        <taxon>Timematoidea</taxon>
        <taxon>Timematidae</taxon>
        <taxon>Timema</taxon>
    </lineage>
</organism>
<accession>A0A7R9D9R1</accession>
<feature type="compositionally biased region" description="Low complexity" evidence="1">
    <location>
        <begin position="23"/>
        <end position="36"/>
    </location>
</feature>
<dbReference type="EMBL" id="OD004940">
    <property type="protein sequence ID" value="CAD7410733.1"/>
    <property type="molecule type" value="Genomic_DNA"/>
</dbReference>
<evidence type="ECO:0000256" key="1">
    <source>
        <dbReference type="SAM" id="MobiDB-lite"/>
    </source>
</evidence>
<sequence>MDQCLKTEAVRKRKLTEPPTEVSCTSSDTDWTNSTTPQQVQEPVPDQTAKDEEIGVRSQSGALRVVFPKWFSALPLDKCGCLAIADHLHQGAVVANHVSESPAIEIAIETGTGTGKEEGPETGGEDRQTVITAASHDHALGLAAVNEAEARLTRASTGWNARQSQSPRPGKKPHKKRRWKPSWGSLPSTPPKARRLGSGTLMLSQGAATRAIRTPHKTTEEAGVTLGEEAGVAVVVVVVEEEEEVVEVGVEEEEAAAEDEDEATGMTTDARVAGAAEMAGTMMGTARETMVETGAIAETKVTTFQGAGSVICKLCSLNAGTFQPRFSTCFGAIIRTVNDSYYESRTFAGMCQHSRNYEQGN</sequence>
<reference evidence="2" key="1">
    <citation type="submission" date="2020-11" db="EMBL/GenBank/DDBJ databases">
        <authorList>
            <person name="Tran Van P."/>
        </authorList>
    </citation>
    <scope>NUCLEOTIDE SEQUENCE</scope>
</reference>
<feature type="region of interest" description="Disordered" evidence="1">
    <location>
        <begin position="1"/>
        <end position="55"/>
    </location>
</feature>
<feature type="compositionally biased region" description="Polar residues" evidence="1">
    <location>
        <begin position="154"/>
        <end position="166"/>
    </location>
</feature>
<feature type="compositionally biased region" description="Basic residues" evidence="1">
    <location>
        <begin position="169"/>
        <end position="180"/>
    </location>
</feature>